<name>A0A1J4MNE1_9CRYT</name>
<comment type="caution">
    <text evidence="2">The sequence shown here is derived from an EMBL/GenBank/DDBJ whole genome shotgun (WGS) entry which is preliminary data.</text>
</comment>
<proteinExistence type="predicted"/>
<evidence type="ECO:0000256" key="1">
    <source>
        <dbReference type="SAM" id="MobiDB-lite"/>
    </source>
</evidence>
<sequence length="694" mass="78748">MDEDEMAKDNNDFLQFRLRGRGMFSGGPNSPDNKNFYNESKNENEILDSKVDLESQYSLYKIIQECSLEELAYFQEWDVIFSDWVEFLHSRSHVAGLINYILGVLENLTRKIEQECISDTESFGEIIIEKILSNMLCKHLITSKSNDSENSGRIILNTNMIYELILHLSDSCVKTYSETMKCIQKIIHFSQLELSSGDFTSLSKNNASGKSREYLIDGLIMQLCKLVQHQSSIIRIEVVGILIYAILAVPMSSKYPYNPTRIVQALVWSIYDDEEEVVYRSIDGLRVYLSVVGNEYFNTVINLAVEAIPKERKQNSVFNPLRMLHQRIMENAQLPDIEDGSITFADFNLSYPEHISNDLEYKIDAKITRANQTSENTHSGNNSKVSKLKQSGKEVKIDQTNNKSKIKNNPKPQLSIKRKENSNSEDENGVGDFPEAYSLNNERLEVITKTAVDFLMNNELYIENWNRVVEEITNLRRIIIYHSLFLTKASNSRSPCTKNVISPTIVGESIAKWICSLRSCVSKSAMQGIEDLYLHCGSSLDLGKLLDICLEKILKRTNDRNKFIANDATKTLIAICSIKAGDKLLGKLINHGSKNRSTIVIYNTLKATAIVLEKIGTNIAKCSNLLACLEFIHGNINGPTPDIRTYSKVCIKIILSNADWKCIAQFLRKSVAPFKLARMHKDFENAVQGSRKQV</sequence>
<feature type="compositionally biased region" description="Polar residues" evidence="1">
    <location>
        <begin position="372"/>
        <end position="389"/>
    </location>
</feature>
<dbReference type="RefSeq" id="XP_028876101.1">
    <property type="nucleotide sequence ID" value="XM_029020094.1"/>
</dbReference>
<accession>A0A1J4MNE1</accession>
<dbReference type="InterPro" id="IPR011989">
    <property type="entry name" value="ARM-like"/>
</dbReference>
<dbReference type="OrthoDB" id="63891at2759"/>
<dbReference type="VEuPathDB" id="CryptoDB:cubi_03081"/>
<feature type="region of interest" description="Disordered" evidence="1">
    <location>
        <begin position="372"/>
        <end position="434"/>
    </location>
</feature>
<dbReference type="Proteomes" id="UP000186176">
    <property type="component" value="Unassembled WGS sequence"/>
</dbReference>
<organism evidence="2 3">
    <name type="scientific">Cryptosporidium ubiquitum</name>
    <dbReference type="NCBI Taxonomy" id="857276"/>
    <lineage>
        <taxon>Eukaryota</taxon>
        <taxon>Sar</taxon>
        <taxon>Alveolata</taxon>
        <taxon>Apicomplexa</taxon>
        <taxon>Conoidasida</taxon>
        <taxon>Coccidia</taxon>
        <taxon>Eucoccidiorida</taxon>
        <taxon>Eimeriorina</taxon>
        <taxon>Cryptosporidiidae</taxon>
        <taxon>Cryptosporidium</taxon>
    </lineage>
</organism>
<protein>
    <submittedName>
        <fullName evidence="2">Uncharacterized protein</fullName>
    </submittedName>
</protein>
<dbReference type="InterPro" id="IPR016024">
    <property type="entry name" value="ARM-type_fold"/>
</dbReference>
<evidence type="ECO:0000313" key="2">
    <source>
        <dbReference type="EMBL" id="OII74971.1"/>
    </source>
</evidence>
<keyword evidence="3" id="KW-1185">Reference proteome</keyword>
<gene>
    <name evidence="2" type="ORF">cubi_03081</name>
</gene>
<dbReference type="GeneID" id="39979873"/>
<dbReference type="EMBL" id="LRBP01000006">
    <property type="protein sequence ID" value="OII74971.1"/>
    <property type="molecule type" value="Genomic_DNA"/>
</dbReference>
<feature type="compositionally biased region" description="Low complexity" evidence="1">
    <location>
        <begin position="401"/>
        <end position="412"/>
    </location>
</feature>
<dbReference type="SUPFAM" id="SSF48371">
    <property type="entry name" value="ARM repeat"/>
    <property type="match status" value="1"/>
</dbReference>
<evidence type="ECO:0000313" key="3">
    <source>
        <dbReference type="Proteomes" id="UP000186176"/>
    </source>
</evidence>
<reference evidence="2 3" key="1">
    <citation type="submission" date="2016-10" db="EMBL/GenBank/DDBJ databases">
        <title>Reductive evolution of mitochondrial metabolism and differential evolution of invasion-related proteins in Cryptosporidium.</title>
        <authorList>
            <person name="Liu S."/>
            <person name="Roellig D.M."/>
            <person name="Guo Y."/>
            <person name="Li N."/>
            <person name="Frace M.A."/>
            <person name="Tang K."/>
            <person name="Zhang L."/>
            <person name="Feng Y."/>
            <person name="Xiao L."/>
        </authorList>
    </citation>
    <scope>NUCLEOTIDE SEQUENCE [LARGE SCALE GENOMIC DNA]</scope>
    <source>
        <strain evidence="2">39726</strain>
    </source>
</reference>
<dbReference type="Gene3D" id="1.25.10.10">
    <property type="entry name" value="Leucine-rich Repeat Variant"/>
    <property type="match status" value="2"/>
</dbReference>
<dbReference type="AlphaFoldDB" id="A0A1J4MNE1"/>